<keyword evidence="3" id="KW-0233">DNA recombination</keyword>
<evidence type="ECO:0000256" key="1">
    <source>
        <dbReference type="ARBA" id="ARBA00008857"/>
    </source>
</evidence>
<feature type="region of interest" description="Disordered" evidence="5">
    <location>
        <begin position="1"/>
        <end position="20"/>
    </location>
</feature>
<feature type="domain" description="Core-binding (CB)" evidence="7">
    <location>
        <begin position="18"/>
        <end position="102"/>
    </location>
</feature>
<dbReference type="InterPro" id="IPR002104">
    <property type="entry name" value="Integrase_catalytic"/>
</dbReference>
<dbReference type="InterPro" id="IPR050090">
    <property type="entry name" value="Tyrosine_recombinase_XerCD"/>
</dbReference>
<sequence>MRDDKGRYVTPESEKLSEEMEELRGRYLDSLTSQKTETSKRTRTTRRREVGYWLQFCSVNGIDPLAAEESDVRGYIQTINDHADTTVHSYFTSVQSFYSIIIKDAVDDTLELDNTGEHPCDGISLKKDYEISRTSEYKRQHVITDDLENARENEDVIALRPDAVKELFDAVPGKRRETQLRNEVIVRLSWYTGARSIELSNMRIGKIDWERCMINIESAKIDPRENPGLARRNVVFPKEFKLTLRRWCERVRHSFSGQVTPEEGHILCTTHSDVMQPADINDVIKQTARNAGLQRPLRPADPDSEDDVKEWFVTSHRLRRSAISHWVNDINTIDINQARILAGHAQLSQTIDYVEDDNDSLAEDYQEGVQG</sequence>
<dbReference type="PANTHER" id="PTHR30349:SF64">
    <property type="entry name" value="PROPHAGE INTEGRASE INTD-RELATED"/>
    <property type="match status" value="1"/>
</dbReference>
<keyword evidence="2 4" id="KW-0238">DNA-binding</keyword>
<dbReference type="CDD" id="cd00397">
    <property type="entry name" value="DNA_BRE_C"/>
    <property type="match status" value="1"/>
</dbReference>
<dbReference type="InterPro" id="IPR013762">
    <property type="entry name" value="Integrase-like_cat_sf"/>
</dbReference>
<dbReference type="EMBL" id="CP096658">
    <property type="protein sequence ID" value="UPW01055.1"/>
    <property type="molecule type" value="Genomic_DNA"/>
</dbReference>
<dbReference type="Gene3D" id="1.10.150.130">
    <property type="match status" value="1"/>
</dbReference>
<evidence type="ECO:0000313" key="8">
    <source>
        <dbReference type="EMBL" id="UPW01055.1"/>
    </source>
</evidence>
<evidence type="ECO:0000259" key="6">
    <source>
        <dbReference type="PROSITE" id="PS51898"/>
    </source>
</evidence>
<evidence type="ECO:0000256" key="4">
    <source>
        <dbReference type="PROSITE-ProRule" id="PRU01248"/>
    </source>
</evidence>
<dbReference type="AlphaFoldDB" id="A0A8U0IK53"/>
<dbReference type="PROSITE" id="PS51900">
    <property type="entry name" value="CB"/>
    <property type="match status" value="1"/>
</dbReference>
<dbReference type="Pfam" id="PF00589">
    <property type="entry name" value="Phage_integrase"/>
    <property type="match status" value="1"/>
</dbReference>
<organism evidence="8 9">
    <name type="scientific">Halorussus gelatinilyticus</name>
    <dbReference type="NCBI Taxonomy" id="2937524"/>
    <lineage>
        <taxon>Archaea</taxon>
        <taxon>Methanobacteriati</taxon>
        <taxon>Methanobacteriota</taxon>
        <taxon>Stenosarchaea group</taxon>
        <taxon>Halobacteria</taxon>
        <taxon>Halobacteriales</taxon>
        <taxon>Haladaptataceae</taxon>
        <taxon>Halorussus</taxon>
    </lineage>
</organism>
<dbReference type="GO" id="GO:0006310">
    <property type="term" value="P:DNA recombination"/>
    <property type="evidence" value="ECO:0007669"/>
    <property type="project" value="UniProtKB-KW"/>
</dbReference>
<feature type="domain" description="Tyr recombinase" evidence="6">
    <location>
        <begin position="154"/>
        <end position="366"/>
    </location>
</feature>
<dbReference type="PANTHER" id="PTHR30349">
    <property type="entry name" value="PHAGE INTEGRASE-RELATED"/>
    <property type="match status" value="1"/>
</dbReference>
<dbReference type="SUPFAM" id="SSF56349">
    <property type="entry name" value="DNA breaking-rejoining enzymes"/>
    <property type="match status" value="1"/>
</dbReference>
<gene>
    <name evidence="8" type="ORF">M0R88_02890</name>
</gene>
<evidence type="ECO:0000313" key="9">
    <source>
        <dbReference type="Proteomes" id="UP000830434"/>
    </source>
</evidence>
<evidence type="ECO:0000259" key="7">
    <source>
        <dbReference type="PROSITE" id="PS51900"/>
    </source>
</evidence>
<dbReference type="InterPro" id="IPR044068">
    <property type="entry name" value="CB"/>
</dbReference>
<name>A0A8U0IK53_9EURY</name>
<dbReference type="SUPFAM" id="SSF47823">
    <property type="entry name" value="lambda integrase-like, N-terminal domain"/>
    <property type="match status" value="1"/>
</dbReference>
<dbReference type="KEGG" id="haxz:M0R88_02890"/>
<dbReference type="InterPro" id="IPR011010">
    <property type="entry name" value="DNA_brk_join_enz"/>
</dbReference>
<accession>A0A8U0IK53</accession>
<dbReference type="GO" id="GO:0015074">
    <property type="term" value="P:DNA integration"/>
    <property type="evidence" value="ECO:0007669"/>
    <property type="project" value="InterPro"/>
</dbReference>
<evidence type="ECO:0000256" key="2">
    <source>
        <dbReference type="ARBA" id="ARBA00023125"/>
    </source>
</evidence>
<protein>
    <submittedName>
        <fullName evidence="8">Site-specific integrase</fullName>
    </submittedName>
</protein>
<dbReference type="GeneID" id="72188767"/>
<dbReference type="RefSeq" id="WP_248655461.1">
    <property type="nucleotide sequence ID" value="NZ_CP096658.1"/>
</dbReference>
<dbReference type="GO" id="GO:0003677">
    <property type="term" value="F:DNA binding"/>
    <property type="evidence" value="ECO:0007669"/>
    <property type="project" value="UniProtKB-UniRule"/>
</dbReference>
<dbReference type="Gene3D" id="1.10.443.10">
    <property type="entry name" value="Intergrase catalytic core"/>
    <property type="match status" value="1"/>
</dbReference>
<dbReference type="Proteomes" id="UP000830434">
    <property type="component" value="Chromosome"/>
</dbReference>
<proteinExistence type="inferred from homology"/>
<evidence type="ECO:0000256" key="5">
    <source>
        <dbReference type="SAM" id="MobiDB-lite"/>
    </source>
</evidence>
<evidence type="ECO:0000256" key="3">
    <source>
        <dbReference type="ARBA" id="ARBA00023172"/>
    </source>
</evidence>
<dbReference type="PROSITE" id="PS51898">
    <property type="entry name" value="TYR_RECOMBINASE"/>
    <property type="match status" value="1"/>
</dbReference>
<reference evidence="8" key="1">
    <citation type="submission" date="2022-04" db="EMBL/GenBank/DDBJ databases">
        <title>Diverse halophilic archaea isolated from saline environments.</title>
        <authorList>
            <person name="Cui H.-L."/>
        </authorList>
    </citation>
    <scope>NUCLEOTIDE SEQUENCE</scope>
    <source>
        <strain evidence="8">XZYJT40</strain>
    </source>
</reference>
<dbReference type="InterPro" id="IPR010998">
    <property type="entry name" value="Integrase_recombinase_N"/>
</dbReference>
<keyword evidence="9" id="KW-1185">Reference proteome</keyword>
<comment type="similarity">
    <text evidence="1">Belongs to the 'phage' integrase family.</text>
</comment>